<dbReference type="PROSITE" id="PS51186">
    <property type="entry name" value="GNAT"/>
    <property type="match status" value="1"/>
</dbReference>
<dbReference type="Gene3D" id="3.40.630.30">
    <property type="match status" value="1"/>
</dbReference>
<dbReference type="OrthoDB" id="275336at2"/>
<dbReference type="GO" id="GO:0016747">
    <property type="term" value="F:acyltransferase activity, transferring groups other than amino-acyl groups"/>
    <property type="evidence" value="ECO:0007669"/>
    <property type="project" value="InterPro"/>
</dbReference>
<dbReference type="PANTHER" id="PTHR43800:SF1">
    <property type="entry name" value="PEPTIDYL-LYSINE N-ACETYLTRANSFERASE YJAB"/>
    <property type="match status" value="1"/>
</dbReference>
<dbReference type="RefSeq" id="WP_097104029.1">
    <property type="nucleotide sequence ID" value="NZ_OCPC01000001.1"/>
</dbReference>
<dbReference type="InterPro" id="IPR016181">
    <property type="entry name" value="Acyl_CoA_acyltransferase"/>
</dbReference>
<dbReference type="Proteomes" id="UP000219465">
    <property type="component" value="Unassembled WGS sequence"/>
</dbReference>
<dbReference type="PANTHER" id="PTHR43800">
    <property type="entry name" value="PEPTIDYL-LYSINE N-ACETYLTRANSFERASE YJAB"/>
    <property type="match status" value="1"/>
</dbReference>
<evidence type="ECO:0000259" key="3">
    <source>
        <dbReference type="PROSITE" id="PS51186"/>
    </source>
</evidence>
<evidence type="ECO:0000313" key="5">
    <source>
        <dbReference type="Proteomes" id="UP000219465"/>
    </source>
</evidence>
<dbReference type="Pfam" id="PF00583">
    <property type="entry name" value="Acetyltransf_1"/>
    <property type="match status" value="1"/>
</dbReference>
<evidence type="ECO:0000256" key="2">
    <source>
        <dbReference type="ARBA" id="ARBA00023315"/>
    </source>
</evidence>
<proteinExistence type="predicted"/>
<dbReference type="CDD" id="cd04301">
    <property type="entry name" value="NAT_SF"/>
    <property type="match status" value="1"/>
</dbReference>
<dbReference type="EMBL" id="OCPC01000001">
    <property type="protein sequence ID" value="SOE08421.1"/>
    <property type="molecule type" value="Genomic_DNA"/>
</dbReference>
<accession>A0A286HKY2</accession>
<gene>
    <name evidence="4" type="ORF">SAMN05877838_0138</name>
</gene>
<keyword evidence="2" id="KW-0012">Acyltransferase</keyword>
<protein>
    <submittedName>
        <fullName evidence="4">Acetyltransferase (GNAT) family protein</fullName>
    </submittedName>
</protein>
<dbReference type="AlphaFoldDB" id="A0A286HKY2"/>
<dbReference type="SUPFAM" id="SSF55729">
    <property type="entry name" value="Acyl-CoA N-acyltransferases (Nat)"/>
    <property type="match status" value="1"/>
</dbReference>
<sequence>MTKAAKPKSLKATVTHLEMKRRPRATTPLPVNLHATLMKATGIPLHFYRYLQWQVGREWHWVARLRLTDEKLSEIVHAKSTRIYVLSVEGAPAGFFELSDREDGTVELVYFGLMKHVRRRGLGEWMLGQALSTAWSSTPGRVIVSTNTLDHPAALPLYQKMGFEPMSQNGAIIRPLADEEILAMVKSENQSSG</sequence>
<reference evidence="5" key="1">
    <citation type="submission" date="2017-08" db="EMBL/GenBank/DDBJ databases">
        <authorList>
            <person name="Varghese N."/>
            <person name="Submissions S."/>
        </authorList>
    </citation>
    <scope>NUCLEOTIDE SEQUENCE [LARGE SCALE GENOMIC DNA]</scope>
    <source>
        <strain evidence="5">KCTC 23107</strain>
    </source>
</reference>
<keyword evidence="5" id="KW-1185">Reference proteome</keyword>
<dbReference type="InterPro" id="IPR000182">
    <property type="entry name" value="GNAT_dom"/>
</dbReference>
<keyword evidence="1 4" id="KW-0808">Transferase</keyword>
<name>A0A286HKY2_9HYPH</name>
<evidence type="ECO:0000256" key="1">
    <source>
        <dbReference type="ARBA" id="ARBA00022679"/>
    </source>
</evidence>
<feature type="domain" description="N-acetyltransferase" evidence="3">
    <location>
        <begin position="43"/>
        <end position="185"/>
    </location>
</feature>
<evidence type="ECO:0000313" key="4">
    <source>
        <dbReference type="EMBL" id="SOE08421.1"/>
    </source>
</evidence>
<organism evidence="4 5">
    <name type="scientific">Hoeflea halophila</name>
    <dbReference type="NCBI Taxonomy" id="714899"/>
    <lineage>
        <taxon>Bacteria</taxon>
        <taxon>Pseudomonadati</taxon>
        <taxon>Pseudomonadota</taxon>
        <taxon>Alphaproteobacteria</taxon>
        <taxon>Hyphomicrobiales</taxon>
        <taxon>Rhizobiaceae</taxon>
        <taxon>Hoeflea</taxon>
    </lineage>
</organism>